<evidence type="ECO:0000259" key="1">
    <source>
        <dbReference type="PROSITE" id="PS51186"/>
    </source>
</evidence>
<organism evidence="2 3">
    <name type="scientific">Thalassospira povalilytica</name>
    <dbReference type="NCBI Taxonomy" id="732237"/>
    <lineage>
        <taxon>Bacteria</taxon>
        <taxon>Pseudomonadati</taxon>
        <taxon>Pseudomonadota</taxon>
        <taxon>Alphaproteobacteria</taxon>
        <taxon>Rhodospirillales</taxon>
        <taxon>Thalassospiraceae</taxon>
        <taxon>Thalassospira</taxon>
    </lineage>
</organism>
<dbReference type="InterPro" id="IPR000182">
    <property type="entry name" value="GNAT_dom"/>
</dbReference>
<name>A0A8I1M8H5_9PROT</name>
<dbReference type="GO" id="GO:0016747">
    <property type="term" value="F:acyltransferase activity, transferring groups other than amino-acyl groups"/>
    <property type="evidence" value="ECO:0007669"/>
    <property type="project" value="InterPro"/>
</dbReference>
<dbReference type="EMBL" id="JAEKJW010000002">
    <property type="protein sequence ID" value="MBN8197058.1"/>
    <property type="molecule type" value="Genomic_DNA"/>
</dbReference>
<dbReference type="AlphaFoldDB" id="A0A8I1M8H5"/>
<feature type="domain" description="N-acetyltransferase" evidence="1">
    <location>
        <begin position="13"/>
        <end position="165"/>
    </location>
</feature>
<evidence type="ECO:0000313" key="3">
    <source>
        <dbReference type="Proteomes" id="UP000664405"/>
    </source>
</evidence>
<sequence length="170" mass="18833">MTRTSNDLEWIVCHFDAMTPHQVHSLLQLRQQIFIIEQDCIFPEIDGLDPLCTHLLAVDKAANGRDVLAAARIVAPGVDPGHAEQGDRPAIGRVVTSEKLRGQGIGRSLMARAIDVCAQEFGGKPIYLNAQLYLKSFYQSLGFVQFGDVYEEDGIPHICMERPVTDQASR</sequence>
<dbReference type="RefSeq" id="WP_206927477.1">
    <property type="nucleotide sequence ID" value="NZ_JAEKJW010000002.1"/>
</dbReference>
<keyword evidence="2" id="KW-0808">Transferase</keyword>
<dbReference type="CDD" id="cd04301">
    <property type="entry name" value="NAT_SF"/>
    <property type="match status" value="1"/>
</dbReference>
<protein>
    <submittedName>
        <fullName evidence="2">GNAT family N-acetyltransferase</fullName>
    </submittedName>
</protein>
<dbReference type="Pfam" id="PF13673">
    <property type="entry name" value="Acetyltransf_10"/>
    <property type="match status" value="1"/>
</dbReference>
<proteinExistence type="predicted"/>
<dbReference type="Gene3D" id="3.40.630.30">
    <property type="match status" value="1"/>
</dbReference>
<dbReference type="PROSITE" id="PS51186">
    <property type="entry name" value="GNAT"/>
    <property type="match status" value="1"/>
</dbReference>
<dbReference type="Proteomes" id="UP000664405">
    <property type="component" value="Unassembled WGS sequence"/>
</dbReference>
<gene>
    <name evidence="2" type="ORF">JF547_11365</name>
</gene>
<accession>A0A8I1M8H5</accession>
<reference evidence="2" key="1">
    <citation type="submission" date="2020-12" db="EMBL/GenBank/DDBJ databases">
        <title>Oil enriched cultivation method for isolating marine PHA-producing bacteria.</title>
        <authorList>
            <person name="Zheng W."/>
            <person name="Yu S."/>
            <person name="Huang Y."/>
        </authorList>
    </citation>
    <scope>NUCLEOTIDE SEQUENCE</scope>
    <source>
        <strain evidence="2">SY-2-3</strain>
    </source>
</reference>
<dbReference type="InterPro" id="IPR016181">
    <property type="entry name" value="Acyl_CoA_acyltransferase"/>
</dbReference>
<evidence type="ECO:0000313" key="2">
    <source>
        <dbReference type="EMBL" id="MBN8197058.1"/>
    </source>
</evidence>
<comment type="caution">
    <text evidence="2">The sequence shown here is derived from an EMBL/GenBank/DDBJ whole genome shotgun (WGS) entry which is preliminary data.</text>
</comment>
<dbReference type="SUPFAM" id="SSF55729">
    <property type="entry name" value="Acyl-CoA N-acyltransferases (Nat)"/>
    <property type="match status" value="1"/>
</dbReference>